<protein>
    <submittedName>
        <fullName evidence="1">Uncharacterized protein</fullName>
    </submittedName>
</protein>
<dbReference type="Proteomes" id="UP001062846">
    <property type="component" value="Chromosome 11"/>
</dbReference>
<dbReference type="EMBL" id="CM046398">
    <property type="protein sequence ID" value="KAI8530774.1"/>
    <property type="molecule type" value="Genomic_DNA"/>
</dbReference>
<proteinExistence type="predicted"/>
<keyword evidence="2" id="KW-1185">Reference proteome</keyword>
<reference evidence="1" key="1">
    <citation type="submission" date="2022-02" db="EMBL/GenBank/DDBJ databases">
        <title>Plant Genome Project.</title>
        <authorList>
            <person name="Zhang R.-G."/>
        </authorList>
    </citation>
    <scope>NUCLEOTIDE SEQUENCE</scope>
    <source>
        <strain evidence="1">AT1</strain>
    </source>
</reference>
<evidence type="ECO:0000313" key="2">
    <source>
        <dbReference type="Proteomes" id="UP001062846"/>
    </source>
</evidence>
<comment type="caution">
    <text evidence="1">The sequence shown here is derived from an EMBL/GenBank/DDBJ whole genome shotgun (WGS) entry which is preliminary data.</text>
</comment>
<organism evidence="1 2">
    <name type="scientific">Rhododendron molle</name>
    <name type="common">Chinese azalea</name>
    <name type="synonym">Azalea mollis</name>
    <dbReference type="NCBI Taxonomy" id="49168"/>
    <lineage>
        <taxon>Eukaryota</taxon>
        <taxon>Viridiplantae</taxon>
        <taxon>Streptophyta</taxon>
        <taxon>Embryophyta</taxon>
        <taxon>Tracheophyta</taxon>
        <taxon>Spermatophyta</taxon>
        <taxon>Magnoliopsida</taxon>
        <taxon>eudicotyledons</taxon>
        <taxon>Gunneridae</taxon>
        <taxon>Pentapetalae</taxon>
        <taxon>asterids</taxon>
        <taxon>Ericales</taxon>
        <taxon>Ericaceae</taxon>
        <taxon>Ericoideae</taxon>
        <taxon>Rhodoreae</taxon>
        <taxon>Rhododendron</taxon>
    </lineage>
</organism>
<sequence>MTNNYIPRLLKPPLKNPRQTSETKTTTRSFQQMEIRNSETGFRSQHASNARYTNLTEQTSNESSILASNLTQKR</sequence>
<accession>A0ACC0LQ84</accession>
<gene>
    <name evidence="1" type="ORF">RHMOL_Rhmol11G0085200</name>
</gene>
<evidence type="ECO:0000313" key="1">
    <source>
        <dbReference type="EMBL" id="KAI8530774.1"/>
    </source>
</evidence>
<name>A0ACC0LQ84_RHOML</name>